<dbReference type="AlphaFoldDB" id="A0A9D4B7X9"/>
<dbReference type="InterPro" id="IPR040647">
    <property type="entry name" value="SPIN-DOC_Znf-C2H2"/>
</dbReference>
<gene>
    <name evidence="2" type="ORF">KIL84_012514</name>
</gene>
<reference evidence="2" key="1">
    <citation type="submission" date="2021-09" db="EMBL/GenBank/DDBJ databases">
        <title>The genome of Mauremys mutica provides insights into the evolution of semi-aquatic lifestyle.</title>
        <authorList>
            <person name="Gong S."/>
            <person name="Gao Y."/>
        </authorList>
    </citation>
    <scope>NUCLEOTIDE SEQUENCE</scope>
    <source>
        <strain evidence="2">MM-2020</strain>
        <tissue evidence="2">Muscle</tissue>
    </source>
</reference>
<name>A0A9D4B7X9_9SAUR</name>
<accession>A0A9D4B7X9</accession>
<sequence>MDIECCVFQGKWTNQFFFVPHQDKSVCLICKETAAVWKDYNIKRHYNMKHRESMINTKVHTEMQRSHLWGKKEVGSLQQMLRRKCSSSEGKLLCCVFTKCKSFSDREFIKKCMNVAMEEMCPDKRKLMEAVSLSHQTIT</sequence>
<evidence type="ECO:0000313" key="2">
    <source>
        <dbReference type="EMBL" id="KAH1184573.1"/>
    </source>
</evidence>
<dbReference type="PANTHER" id="PTHR45913">
    <property type="entry name" value="EPM2A-INTERACTING PROTEIN 1"/>
    <property type="match status" value="1"/>
</dbReference>
<keyword evidence="3" id="KW-1185">Reference proteome</keyword>
<proteinExistence type="predicted"/>
<dbReference type="EMBL" id="JAHDVG010000464">
    <property type="protein sequence ID" value="KAH1184573.1"/>
    <property type="molecule type" value="Genomic_DNA"/>
</dbReference>
<dbReference type="PANTHER" id="PTHR45913:SF5">
    <property type="entry name" value="GENERAL TRANSCRIPTION FACTOR II-I REPEAT DOMAIN-CONTAINING PROTEIN 2A-LIKE PROTEIN"/>
    <property type="match status" value="1"/>
</dbReference>
<dbReference type="Pfam" id="PF18658">
    <property type="entry name" value="zf-C2H2_12"/>
    <property type="match status" value="1"/>
</dbReference>
<comment type="caution">
    <text evidence="2">The sequence shown here is derived from an EMBL/GenBank/DDBJ whole genome shotgun (WGS) entry which is preliminary data.</text>
</comment>
<evidence type="ECO:0000313" key="3">
    <source>
        <dbReference type="Proteomes" id="UP000827986"/>
    </source>
</evidence>
<dbReference type="Proteomes" id="UP000827986">
    <property type="component" value="Unassembled WGS sequence"/>
</dbReference>
<feature type="domain" description="SPIN-DOC-like zinc-finger" evidence="1">
    <location>
        <begin position="10"/>
        <end position="54"/>
    </location>
</feature>
<organism evidence="2 3">
    <name type="scientific">Mauremys mutica</name>
    <name type="common">yellowpond turtle</name>
    <dbReference type="NCBI Taxonomy" id="74926"/>
    <lineage>
        <taxon>Eukaryota</taxon>
        <taxon>Metazoa</taxon>
        <taxon>Chordata</taxon>
        <taxon>Craniata</taxon>
        <taxon>Vertebrata</taxon>
        <taxon>Euteleostomi</taxon>
        <taxon>Archelosauria</taxon>
        <taxon>Testudinata</taxon>
        <taxon>Testudines</taxon>
        <taxon>Cryptodira</taxon>
        <taxon>Durocryptodira</taxon>
        <taxon>Testudinoidea</taxon>
        <taxon>Geoemydidae</taxon>
        <taxon>Geoemydinae</taxon>
        <taxon>Mauremys</taxon>
    </lineage>
</organism>
<protein>
    <recommendedName>
        <fullName evidence="1">SPIN-DOC-like zinc-finger domain-containing protein</fullName>
    </recommendedName>
</protein>
<evidence type="ECO:0000259" key="1">
    <source>
        <dbReference type="Pfam" id="PF18658"/>
    </source>
</evidence>